<dbReference type="AlphaFoldDB" id="A0A438DXL4"/>
<dbReference type="FunFam" id="4.10.1100.10:FF:000001">
    <property type="entry name" value="Squamosa promoter-binding-like protein 14"/>
    <property type="match status" value="1"/>
</dbReference>
<keyword evidence="8" id="KW-0539">Nucleus</keyword>
<dbReference type="Proteomes" id="UP000288805">
    <property type="component" value="Unassembled WGS sequence"/>
</dbReference>
<evidence type="ECO:0000256" key="8">
    <source>
        <dbReference type="ARBA" id="ARBA00023242"/>
    </source>
</evidence>
<comment type="subcellular location">
    <subcellularLocation>
        <location evidence="1">Nucleus</location>
    </subcellularLocation>
</comment>
<evidence type="ECO:0000259" key="11">
    <source>
        <dbReference type="PROSITE" id="PS51141"/>
    </source>
</evidence>
<dbReference type="SUPFAM" id="SSF103612">
    <property type="entry name" value="SBT domain"/>
    <property type="match status" value="1"/>
</dbReference>
<dbReference type="PANTHER" id="PTHR31251:SF74">
    <property type="entry name" value="SQUAMOSA PROMOTER-BINDING-LIKE PROTEIN 2"/>
    <property type="match status" value="1"/>
</dbReference>
<dbReference type="PANTHER" id="PTHR31251">
    <property type="entry name" value="SQUAMOSA PROMOTER-BINDING-LIKE PROTEIN 4"/>
    <property type="match status" value="1"/>
</dbReference>
<dbReference type="Gene3D" id="4.10.1100.10">
    <property type="entry name" value="Transcription factor, SBP-box domain"/>
    <property type="match status" value="1"/>
</dbReference>
<dbReference type="InterPro" id="IPR036893">
    <property type="entry name" value="SBP_sf"/>
</dbReference>
<evidence type="ECO:0000256" key="2">
    <source>
        <dbReference type="ARBA" id="ARBA00022723"/>
    </source>
</evidence>
<evidence type="ECO:0000256" key="7">
    <source>
        <dbReference type="ARBA" id="ARBA00023163"/>
    </source>
</evidence>
<name>A0A438DXL4_VITVI</name>
<keyword evidence="4" id="KW-0862">Zinc</keyword>
<dbReference type="PROSITE" id="PS51141">
    <property type="entry name" value="ZF_SBP"/>
    <property type="match status" value="1"/>
</dbReference>
<keyword evidence="5" id="KW-0805">Transcription regulation</keyword>
<evidence type="ECO:0000256" key="1">
    <source>
        <dbReference type="ARBA" id="ARBA00004123"/>
    </source>
</evidence>
<evidence type="ECO:0000256" key="10">
    <source>
        <dbReference type="SAM" id="MobiDB-lite"/>
    </source>
</evidence>
<proteinExistence type="predicted"/>
<dbReference type="Pfam" id="PF03110">
    <property type="entry name" value="SBP"/>
    <property type="match status" value="1"/>
</dbReference>
<evidence type="ECO:0000256" key="6">
    <source>
        <dbReference type="ARBA" id="ARBA00023125"/>
    </source>
</evidence>
<feature type="domain" description="SBP-type" evidence="11">
    <location>
        <begin position="239"/>
        <end position="316"/>
    </location>
</feature>
<accession>A0A438DXL4</accession>
<evidence type="ECO:0000256" key="4">
    <source>
        <dbReference type="ARBA" id="ARBA00022833"/>
    </source>
</evidence>
<evidence type="ECO:0000256" key="5">
    <source>
        <dbReference type="ARBA" id="ARBA00023015"/>
    </source>
</evidence>
<dbReference type="InterPro" id="IPR044817">
    <property type="entry name" value="SBP-like"/>
</dbReference>
<gene>
    <name evidence="12" type="primary">SPL12_2</name>
    <name evidence="12" type="ORF">CK203_081900</name>
</gene>
<evidence type="ECO:0000256" key="3">
    <source>
        <dbReference type="ARBA" id="ARBA00022771"/>
    </source>
</evidence>
<protein>
    <submittedName>
        <fullName evidence="12">Squamosa promoter-binding-like protein 12</fullName>
    </submittedName>
</protein>
<evidence type="ECO:0000256" key="9">
    <source>
        <dbReference type="PROSITE-ProRule" id="PRU00470"/>
    </source>
</evidence>
<dbReference type="GO" id="GO:0008270">
    <property type="term" value="F:zinc ion binding"/>
    <property type="evidence" value="ECO:0007669"/>
    <property type="project" value="UniProtKB-KW"/>
</dbReference>
<feature type="region of interest" description="Disordered" evidence="10">
    <location>
        <begin position="306"/>
        <end position="325"/>
    </location>
</feature>
<keyword evidence="2" id="KW-0479">Metal-binding</keyword>
<dbReference type="GO" id="GO:0003677">
    <property type="term" value="F:DNA binding"/>
    <property type="evidence" value="ECO:0007669"/>
    <property type="project" value="UniProtKB-KW"/>
</dbReference>
<dbReference type="InterPro" id="IPR004333">
    <property type="entry name" value="SBP_dom"/>
</dbReference>
<sequence>MLEGLEESGVRVRVVNFIQGGREMAFLLESVQEEDLVNPAGSATEVYGEEECVRFMISFSMMEWNAKAPVQWDWENLDIFNAKSTEIPKKLQSDWEIEGEGGIDTGSFYSSGCGAGSGGSGSDLGHAYSSKSSKSASIDSSSKVGIKTSNFTFEAFQDFSQDFNKKRDLERAEPTGSSPNLEASIGSGEPLIGLKLGKRTYFEDVSAGGNAKGSVFSVIPISSDTTAKRSRLSCQNAHVSRCQVEGCNLDLSTAKDYHRKHRVCESHTKCPKVIVGGLERRFCQQCSRFHSLSEFDEKKRSCRRRLSDHNARRRKPQPEGIQSNSARLSSFYGGKQQMSLVLSSVPIVHTRPAVNPSWEGTCSKFTQTKGLVRPGNTGGIDRQLHLPGSELQNGISTLCHDSSRLLHSKGAIAEVLNQGLGDSMISSNLDTSQDLRRALSLLSTNSWGSCETQPIPSDHPMHVNQTSMPQSIMHAVSQGMLHSTSEHWRTELPSTDSRVHILPSQGDGNTHFQEFKLFKAPYESGFSSGQLN</sequence>
<reference evidence="12 13" key="1">
    <citation type="journal article" date="2018" name="PLoS Genet.">
        <title>Population sequencing reveals clonal diversity and ancestral inbreeding in the grapevine cultivar Chardonnay.</title>
        <authorList>
            <person name="Roach M.J."/>
            <person name="Johnson D.L."/>
            <person name="Bohlmann J."/>
            <person name="van Vuuren H.J."/>
            <person name="Jones S.J."/>
            <person name="Pretorius I.S."/>
            <person name="Schmidt S.A."/>
            <person name="Borneman A.R."/>
        </authorList>
    </citation>
    <scope>NUCLEOTIDE SEQUENCE [LARGE SCALE GENOMIC DNA]</scope>
    <source>
        <strain evidence="13">cv. Chardonnay</strain>
        <tissue evidence="12">Leaf</tissue>
    </source>
</reference>
<comment type="caution">
    <text evidence="12">The sequence shown here is derived from an EMBL/GenBank/DDBJ whole genome shotgun (WGS) entry which is preliminary data.</text>
</comment>
<evidence type="ECO:0000313" key="12">
    <source>
        <dbReference type="EMBL" id="RVW40048.1"/>
    </source>
</evidence>
<keyword evidence="3 9" id="KW-0863">Zinc-finger</keyword>
<dbReference type="EMBL" id="QGNW01001465">
    <property type="protein sequence ID" value="RVW40048.1"/>
    <property type="molecule type" value="Genomic_DNA"/>
</dbReference>
<evidence type="ECO:0000313" key="13">
    <source>
        <dbReference type="Proteomes" id="UP000288805"/>
    </source>
</evidence>
<keyword evidence="6" id="KW-0238">DNA-binding</keyword>
<keyword evidence="7" id="KW-0804">Transcription</keyword>
<dbReference type="GO" id="GO:0005634">
    <property type="term" value="C:nucleus"/>
    <property type="evidence" value="ECO:0007669"/>
    <property type="project" value="UniProtKB-SubCell"/>
</dbReference>
<organism evidence="12 13">
    <name type="scientific">Vitis vinifera</name>
    <name type="common">Grape</name>
    <dbReference type="NCBI Taxonomy" id="29760"/>
    <lineage>
        <taxon>Eukaryota</taxon>
        <taxon>Viridiplantae</taxon>
        <taxon>Streptophyta</taxon>
        <taxon>Embryophyta</taxon>
        <taxon>Tracheophyta</taxon>
        <taxon>Spermatophyta</taxon>
        <taxon>Magnoliopsida</taxon>
        <taxon>eudicotyledons</taxon>
        <taxon>Gunneridae</taxon>
        <taxon>Pentapetalae</taxon>
        <taxon>rosids</taxon>
        <taxon>Vitales</taxon>
        <taxon>Vitaceae</taxon>
        <taxon>Viteae</taxon>
        <taxon>Vitis</taxon>
    </lineage>
</organism>